<dbReference type="Pfam" id="PF00657">
    <property type="entry name" value="Lipase_GDSL"/>
    <property type="match status" value="1"/>
</dbReference>
<dbReference type="PANTHER" id="PTHR46020">
    <property type="entry name" value="OSJNBB0059K02.9 PROTEIN"/>
    <property type="match status" value="1"/>
</dbReference>
<dbReference type="EMBL" id="CM007652">
    <property type="protein sequence ID" value="ONI21678.1"/>
    <property type="molecule type" value="Genomic_DNA"/>
</dbReference>
<evidence type="ECO:0000256" key="3">
    <source>
        <dbReference type="ARBA" id="ARBA00022963"/>
    </source>
</evidence>
<evidence type="ECO:0000256" key="5">
    <source>
        <dbReference type="SAM" id="SignalP"/>
    </source>
</evidence>
<evidence type="ECO:0000313" key="6">
    <source>
        <dbReference type="EMBL" id="ONI21678.1"/>
    </source>
</evidence>
<gene>
    <name evidence="6" type="ORF">PRUPE_2G080500</name>
</gene>
<dbReference type="GO" id="GO:0016788">
    <property type="term" value="F:hydrolase activity, acting on ester bonds"/>
    <property type="evidence" value="ECO:0007669"/>
    <property type="project" value="InterPro"/>
</dbReference>
<sequence length="303" mass="34394">MEKQTAIASSCLFLLYIATFTAAEVLEAHHHHHRHNHHGSVKFFVFEESYVDTENIEKSVSTSWKEPYDINFSRKPAGRFSDSLVFTEYITSFLGIRSPVPYTLRKFVKKSKLESGMNFAYGGIGVFDRVFGGPKSTTQIDFFQLLLEQKLYSTKNDVVNSSIALVSVADNDYAAYFGNHTEDFAVVTKSIIKQLAVDLERIHGLRVRKIAVTAIGPLGCLPRMTSFLSYQNCSEVANLVSIFHNQILRQKVEELNKETKKSSFVILDLYNASLSAIMLPKHYQEDKHHTTNPWQGERNSCHS</sequence>
<dbReference type="Gramene" id="ONI21678">
    <property type="protein sequence ID" value="ONI21678"/>
    <property type="gene ID" value="PRUPE_2G080500"/>
</dbReference>
<name>A0A251QD03_PRUPE</name>
<feature type="signal peptide" evidence="5">
    <location>
        <begin position="1"/>
        <end position="23"/>
    </location>
</feature>
<evidence type="ECO:0000256" key="1">
    <source>
        <dbReference type="ARBA" id="ARBA00008668"/>
    </source>
</evidence>
<accession>A0A251QD03</accession>
<keyword evidence="4" id="KW-0443">Lipid metabolism</keyword>
<evidence type="ECO:0008006" key="8">
    <source>
        <dbReference type="Google" id="ProtNLM"/>
    </source>
</evidence>
<keyword evidence="7" id="KW-1185">Reference proteome</keyword>
<keyword evidence="3" id="KW-0442">Lipid degradation</keyword>
<comment type="similarity">
    <text evidence="1">Belongs to the 'GDSL' lipolytic enzyme family.</text>
</comment>
<dbReference type="PANTHER" id="PTHR46020:SF4">
    <property type="entry name" value="OS04G0650200 PROTEIN"/>
    <property type="match status" value="1"/>
</dbReference>
<dbReference type="InterPro" id="IPR036514">
    <property type="entry name" value="SGNH_hydro_sf"/>
</dbReference>
<evidence type="ECO:0000256" key="4">
    <source>
        <dbReference type="ARBA" id="ARBA00023098"/>
    </source>
</evidence>
<reference evidence="6 7" key="1">
    <citation type="journal article" date="2013" name="Nat. Genet.">
        <title>The high-quality draft genome of peach (Prunus persica) identifies unique patterns of genetic diversity, domestication and genome evolution.</title>
        <authorList>
            <consortium name="International Peach Genome Initiative"/>
            <person name="Verde I."/>
            <person name="Abbott A.G."/>
            <person name="Scalabrin S."/>
            <person name="Jung S."/>
            <person name="Shu S."/>
            <person name="Marroni F."/>
            <person name="Zhebentyayeva T."/>
            <person name="Dettori M.T."/>
            <person name="Grimwood J."/>
            <person name="Cattonaro F."/>
            <person name="Zuccolo A."/>
            <person name="Rossini L."/>
            <person name="Jenkins J."/>
            <person name="Vendramin E."/>
            <person name="Meisel L.A."/>
            <person name="Decroocq V."/>
            <person name="Sosinski B."/>
            <person name="Prochnik S."/>
            <person name="Mitros T."/>
            <person name="Policriti A."/>
            <person name="Cipriani G."/>
            <person name="Dondini L."/>
            <person name="Ficklin S."/>
            <person name="Goodstein D.M."/>
            <person name="Xuan P."/>
            <person name="Del Fabbro C."/>
            <person name="Aramini V."/>
            <person name="Copetti D."/>
            <person name="Gonzalez S."/>
            <person name="Horner D.S."/>
            <person name="Falchi R."/>
            <person name="Lucas S."/>
            <person name="Mica E."/>
            <person name="Maldonado J."/>
            <person name="Lazzari B."/>
            <person name="Bielenberg D."/>
            <person name="Pirona R."/>
            <person name="Miculan M."/>
            <person name="Barakat A."/>
            <person name="Testolin R."/>
            <person name="Stella A."/>
            <person name="Tartarini S."/>
            <person name="Tonutti P."/>
            <person name="Arus P."/>
            <person name="Orellana A."/>
            <person name="Wells C."/>
            <person name="Main D."/>
            <person name="Vizzotto G."/>
            <person name="Silva H."/>
            <person name="Salamini F."/>
            <person name="Schmutz J."/>
            <person name="Morgante M."/>
            <person name="Rokhsar D.S."/>
        </authorList>
    </citation>
    <scope>NUCLEOTIDE SEQUENCE [LARGE SCALE GENOMIC DNA]</scope>
    <source>
        <strain evidence="7">cv. Nemared</strain>
    </source>
</reference>
<organism evidence="6 7">
    <name type="scientific">Prunus persica</name>
    <name type="common">Peach</name>
    <name type="synonym">Amygdalus persica</name>
    <dbReference type="NCBI Taxonomy" id="3760"/>
    <lineage>
        <taxon>Eukaryota</taxon>
        <taxon>Viridiplantae</taxon>
        <taxon>Streptophyta</taxon>
        <taxon>Embryophyta</taxon>
        <taxon>Tracheophyta</taxon>
        <taxon>Spermatophyta</taxon>
        <taxon>Magnoliopsida</taxon>
        <taxon>eudicotyledons</taxon>
        <taxon>Gunneridae</taxon>
        <taxon>Pentapetalae</taxon>
        <taxon>rosids</taxon>
        <taxon>fabids</taxon>
        <taxon>Rosales</taxon>
        <taxon>Rosaceae</taxon>
        <taxon>Amygdaloideae</taxon>
        <taxon>Amygdaleae</taxon>
        <taxon>Prunus</taxon>
    </lineage>
</organism>
<protein>
    <recommendedName>
        <fullName evidence="8">GDSL esterase/lipase</fullName>
    </recommendedName>
</protein>
<proteinExistence type="inferred from homology"/>
<feature type="chain" id="PRO_5012693508" description="GDSL esterase/lipase" evidence="5">
    <location>
        <begin position="24"/>
        <end position="303"/>
    </location>
</feature>
<dbReference type="AlphaFoldDB" id="A0A251QD03"/>
<dbReference type="Proteomes" id="UP000006882">
    <property type="component" value="Chromosome G2"/>
</dbReference>
<dbReference type="InterPro" id="IPR001087">
    <property type="entry name" value="GDSL"/>
</dbReference>
<dbReference type="Gene3D" id="3.40.50.1110">
    <property type="entry name" value="SGNH hydrolase"/>
    <property type="match status" value="1"/>
</dbReference>
<keyword evidence="2" id="KW-0378">Hydrolase</keyword>
<dbReference type="GO" id="GO:0016042">
    <property type="term" value="P:lipid catabolic process"/>
    <property type="evidence" value="ECO:0007669"/>
    <property type="project" value="UniProtKB-KW"/>
</dbReference>
<evidence type="ECO:0000256" key="2">
    <source>
        <dbReference type="ARBA" id="ARBA00022801"/>
    </source>
</evidence>
<evidence type="ECO:0000313" key="7">
    <source>
        <dbReference type="Proteomes" id="UP000006882"/>
    </source>
</evidence>
<keyword evidence="5" id="KW-0732">Signal</keyword>
<dbReference type="STRING" id="3760.A0A251QD03"/>